<accession>A0A089YLB2</accession>
<feature type="domain" description="Acyltransferase 3" evidence="2">
    <location>
        <begin position="13"/>
        <end position="337"/>
    </location>
</feature>
<dbReference type="STRING" id="216142.LT40_02655"/>
<evidence type="ECO:0000256" key="1">
    <source>
        <dbReference type="SAM" id="Phobius"/>
    </source>
</evidence>
<feature type="transmembrane region" description="Helical" evidence="1">
    <location>
        <begin position="283"/>
        <end position="302"/>
    </location>
</feature>
<dbReference type="GO" id="GO:0009103">
    <property type="term" value="P:lipopolysaccharide biosynthetic process"/>
    <property type="evidence" value="ECO:0007669"/>
    <property type="project" value="TreeGrafter"/>
</dbReference>
<feature type="transmembrane region" description="Helical" evidence="1">
    <location>
        <begin position="197"/>
        <end position="218"/>
    </location>
</feature>
<keyword evidence="1" id="KW-1133">Transmembrane helix</keyword>
<evidence type="ECO:0000313" key="4">
    <source>
        <dbReference type="EMBL" id="AIS16359.1"/>
    </source>
</evidence>
<dbReference type="InterPro" id="IPR002656">
    <property type="entry name" value="Acyl_transf_3_dom"/>
</dbReference>
<sequence length="672" mass="74233">MSTSPDGLLKYRPEIDGLRSLAVLPVILFHAGFSLFSGGFVGVDVFFVISGYLITSIILAEMSKGEFSLLRFYERRARRILPALFVMLLVCLPMAWLWLDPPDLKAFSKSLAAVPLFSSNLLFWRESGYFDAAAELKPLLHTWTLAVEEQYYVLFPLLLMAGSRLGRGAIVALLAVLALASLALAEHGARQESVAAFYLLHARAWELLIGAFIAFYFTWRPRSVEPSLQAQVGSLLGVAMIGYGVLAFDHATPFPGVNALLPTLGAALVIVFAHPGNVVGQVLASRPLVGIGLISYSAYLWHQPLFAFARNNSLVAPSPLTMLGLSGLSLVLAWLSWRFVERGFRDRRSVPAARLWRYSAGASALFVVLGITGFTQQGFTQRFDVDPSIMAAFEDPHIRDACDTNYDGKGWGMDFCLFGADRQQQAADVAVFGDSHAEALLPAFDAAGKRYDRRIAHIGMGGCPPLLDVDVAVGNYAPGACPALAQREYDYVKAHRIKKVVLVSRWTLYTDGDYDQSHMSGYFLVDQASQTRTREASRAVFEKALEQTIDAYRALGAEVYVVAQAPQQQTSPKQLYYRLARDKGDDAERTQRLLDGLSVPYAKHLQFQHYTRTLFAADSARERIRLVSLDEALCSRQTCLIGDSGSWYKDHDHLSAHGVERVTNLVGQILQN</sequence>
<keyword evidence="5" id="KW-1185">Reference proteome</keyword>
<keyword evidence="1" id="KW-0472">Membrane</keyword>
<organism evidence="4 5">
    <name type="scientific">Pseudomonas rhizosphaerae</name>
    <dbReference type="NCBI Taxonomy" id="216142"/>
    <lineage>
        <taxon>Bacteria</taxon>
        <taxon>Pseudomonadati</taxon>
        <taxon>Pseudomonadota</taxon>
        <taxon>Gammaproteobacteria</taxon>
        <taxon>Pseudomonadales</taxon>
        <taxon>Pseudomonadaceae</taxon>
        <taxon>Pseudomonas</taxon>
    </lineage>
</organism>
<dbReference type="PANTHER" id="PTHR23028:SF53">
    <property type="entry name" value="ACYL_TRANSF_3 DOMAIN-CONTAINING PROTEIN"/>
    <property type="match status" value="1"/>
</dbReference>
<feature type="transmembrane region" description="Helical" evidence="1">
    <location>
        <begin position="27"/>
        <end position="60"/>
    </location>
</feature>
<evidence type="ECO:0000259" key="3">
    <source>
        <dbReference type="Pfam" id="PF19040"/>
    </source>
</evidence>
<dbReference type="InterPro" id="IPR043968">
    <property type="entry name" value="SGNH"/>
</dbReference>
<dbReference type="OrthoDB" id="9767863at2"/>
<evidence type="ECO:0000259" key="2">
    <source>
        <dbReference type="Pfam" id="PF01757"/>
    </source>
</evidence>
<dbReference type="GO" id="GO:0016747">
    <property type="term" value="F:acyltransferase activity, transferring groups other than amino-acyl groups"/>
    <property type="evidence" value="ECO:0007669"/>
    <property type="project" value="InterPro"/>
</dbReference>
<dbReference type="Proteomes" id="UP000029499">
    <property type="component" value="Chromosome"/>
</dbReference>
<gene>
    <name evidence="4" type="ORF">LT40_02655</name>
</gene>
<dbReference type="GO" id="GO:0016020">
    <property type="term" value="C:membrane"/>
    <property type="evidence" value="ECO:0007669"/>
    <property type="project" value="TreeGrafter"/>
</dbReference>
<dbReference type="EMBL" id="CP009533">
    <property type="protein sequence ID" value="AIS16359.1"/>
    <property type="molecule type" value="Genomic_DNA"/>
</dbReference>
<keyword evidence="4" id="KW-0012">Acyltransferase</keyword>
<dbReference type="eggNOG" id="COG1835">
    <property type="taxonomic scope" value="Bacteria"/>
</dbReference>
<dbReference type="PANTHER" id="PTHR23028">
    <property type="entry name" value="ACETYLTRANSFERASE"/>
    <property type="match status" value="1"/>
</dbReference>
<feature type="transmembrane region" description="Helical" evidence="1">
    <location>
        <begin position="165"/>
        <end position="185"/>
    </location>
</feature>
<name>A0A089YLB2_9PSED</name>
<dbReference type="HOGENOM" id="CLU_005679_10_4_6"/>
<keyword evidence="1" id="KW-0812">Transmembrane</keyword>
<dbReference type="InterPro" id="IPR050879">
    <property type="entry name" value="Acyltransferase_3"/>
</dbReference>
<proteinExistence type="predicted"/>
<feature type="transmembrane region" description="Helical" evidence="1">
    <location>
        <begin position="355"/>
        <end position="374"/>
    </location>
</feature>
<feature type="transmembrane region" description="Helical" evidence="1">
    <location>
        <begin position="260"/>
        <end position="277"/>
    </location>
</feature>
<dbReference type="Pfam" id="PF01757">
    <property type="entry name" value="Acyl_transf_3"/>
    <property type="match status" value="1"/>
</dbReference>
<feature type="domain" description="SGNH" evidence="3">
    <location>
        <begin position="402"/>
        <end position="666"/>
    </location>
</feature>
<evidence type="ECO:0000313" key="5">
    <source>
        <dbReference type="Proteomes" id="UP000029499"/>
    </source>
</evidence>
<dbReference type="KEGG" id="prh:LT40_02655"/>
<dbReference type="RefSeq" id="WP_043193260.1">
    <property type="nucleotide sequence ID" value="NZ_CP009533.1"/>
</dbReference>
<protein>
    <submittedName>
        <fullName evidence="4">Acyltransferase</fullName>
    </submittedName>
</protein>
<feature type="transmembrane region" description="Helical" evidence="1">
    <location>
        <begin position="314"/>
        <end position="335"/>
    </location>
</feature>
<reference evidence="4 5" key="1">
    <citation type="journal article" date="2015" name="J. Biotechnol.">
        <title>Complete genome sequence of Pseudomonas rhizosphaerae IH5T (=DSM 16299T), a phosphate-solubilizing rhizobacterium for bacterial biofertilizer.</title>
        <authorList>
            <person name="Kwak Y."/>
            <person name="Jung B.K."/>
            <person name="Shin J.H."/>
        </authorList>
    </citation>
    <scope>NUCLEOTIDE SEQUENCE [LARGE SCALE GENOMIC DNA]</scope>
    <source>
        <strain evidence="4">DSM 16299</strain>
    </source>
</reference>
<feature type="transmembrane region" description="Helical" evidence="1">
    <location>
        <begin position="80"/>
        <end position="99"/>
    </location>
</feature>
<keyword evidence="4" id="KW-0808">Transferase</keyword>
<dbReference type="Pfam" id="PF19040">
    <property type="entry name" value="SGNH"/>
    <property type="match status" value="1"/>
</dbReference>
<dbReference type="AlphaFoldDB" id="A0A089YLB2"/>